<dbReference type="InterPro" id="IPR049156">
    <property type="entry name" value="Phage_chap_TAC_15-like"/>
</dbReference>
<dbReference type="RefSeq" id="WP_309542526.1">
    <property type="nucleotide sequence ID" value="NZ_CP133659.1"/>
</dbReference>
<accession>A0ABY9R4V9</accession>
<name>A0ABY9R4V9_9BACT</name>
<protein>
    <recommendedName>
        <fullName evidence="3">Bacteriophage protein</fullName>
    </recommendedName>
</protein>
<evidence type="ECO:0000313" key="1">
    <source>
        <dbReference type="EMBL" id="WMW66662.1"/>
    </source>
</evidence>
<sequence length="137" mass="14809">MEFSIKDVRYRASVMDAFTQLHVVRRLAPVLGTMAPLVGKDAERDQDVLLKGVADCVAGLKDEDVEYILNACLDAAERRNQGGGWAPVRKDGATMFPVGPAALLLIAFHVIRHNLSGFFADLPSLSGLEGLMSKLNG</sequence>
<organism evidence="1 2">
    <name type="scientific">Nitratidesulfovibrio liaohensis</name>
    <dbReference type="NCBI Taxonomy" id="2604158"/>
    <lineage>
        <taxon>Bacteria</taxon>
        <taxon>Pseudomonadati</taxon>
        <taxon>Thermodesulfobacteriota</taxon>
        <taxon>Desulfovibrionia</taxon>
        <taxon>Desulfovibrionales</taxon>
        <taxon>Desulfovibrionaceae</taxon>
        <taxon>Nitratidesulfovibrio</taxon>
    </lineage>
</organism>
<reference evidence="1" key="1">
    <citation type="submission" date="2023-09" db="EMBL/GenBank/DDBJ databases">
        <authorList>
            <consortium name="CW5 consortium"/>
            <person name="Lu C.-W."/>
        </authorList>
    </citation>
    <scope>NUCLEOTIDE SEQUENCE</scope>
    <source>
        <strain evidence="1">KPS</strain>
    </source>
</reference>
<dbReference type="Pfam" id="PF21822">
    <property type="entry name" value="Phage_TAC_15"/>
    <property type="match status" value="1"/>
</dbReference>
<gene>
    <name evidence="1" type="ORF">KPS_001266</name>
</gene>
<keyword evidence="2" id="KW-1185">Reference proteome</keyword>
<dbReference type="Proteomes" id="UP001180616">
    <property type="component" value="Chromosome"/>
</dbReference>
<evidence type="ECO:0000313" key="2">
    <source>
        <dbReference type="Proteomes" id="UP001180616"/>
    </source>
</evidence>
<proteinExistence type="predicted"/>
<dbReference type="EMBL" id="CP133659">
    <property type="protein sequence ID" value="WMW66662.1"/>
    <property type="molecule type" value="Genomic_DNA"/>
</dbReference>
<evidence type="ECO:0008006" key="3">
    <source>
        <dbReference type="Google" id="ProtNLM"/>
    </source>
</evidence>